<evidence type="ECO:0000313" key="4">
    <source>
        <dbReference type="Proteomes" id="UP000535437"/>
    </source>
</evidence>
<feature type="region of interest" description="Disordered" evidence="1">
    <location>
        <begin position="28"/>
        <end position="61"/>
    </location>
</feature>
<proteinExistence type="predicted"/>
<organism evidence="3 4">
    <name type="scientific">Nesterenkonia xinjiangensis</name>
    <dbReference type="NCBI Taxonomy" id="225327"/>
    <lineage>
        <taxon>Bacteria</taxon>
        <taxon>Bacillati</taxon>
        <taxon>Actinomycetota</taxon>
        <taxon>Actinomycetes</taxon>
        <taxon>Micrococcales</taxon>
        <taxon>Micrococcaceae</taxon>
        <taxon>Nesterenkonia</taxon>
    </lineage>
</organism>
<feature type="transmembrane region" description="Helical" evidence="2">
    <location>
        <begin position="6"/>
        <end position="23"/>
    </location>
</feature>
<dbReference type="PANTHER" id="PTHR35007">
    <property type="entry name" value="INTEGRAL MEMBRANE PROTEIN-RELATED"/>
    <property type="match status" value="1"/>
</dbReference>
<reference evidence="3 4" key="1">
    <citation type="submission" date="2020-07" db="EMBL/GenBank/DDBJ databases">
        <title>Sequencing the genomes of 1000 actinobacteria strains.</title>
        <authorList>
            <person name="Klenk H.-P."/>
        </authorList>
    </citation>
    <scope>NUCLEOTIDE SEQUENCE [LARGE SCALE GENOMIC DNA]</scope>
    <source>
        <strain evidence="3 4">DSM 15475</strain>
    </source>
</reference>
<gene>
    <name evidence="3" type="ORF">HNR09_001116</name>
</gene>
<dbReference type="RefSeq" id="WP_179541152.1">
    <property type="nucleotide sequence ID" value="NZ_BAAALL010000002.1"/>
</dbReference>
<evidence type="ECO:0000313" key="3">
    <source>
        <dbReference type="EMBL" id="NYJ77705.1"/>
    </source>
</evidence>
<feature type="transmembrane region" description="Helical" evidence="2">
    <location>
        <begin position="327"/>
        <end position="345"/>
    </location>
</feature>
<dbReference type="EMBL" id="JACCFY010000001">
    <property type="protein sequence ID" value="NYJ77705.1"/>
    <property type="molecule type" value="Genomic_DNA"/>
</dbReference>
<dbReference type="AlphaFoldDB" id="A0A7Z0K9X9"/>
<sequence>MTHMALLVLSAGVLGVAAMLLLVSGSPRRGQRRGFAGPSSEPAVGGLIRGGPIRGGADQRETALPMPRARREGARRRALRMLGIDGGRGAGVTRDAAMLLRQLSALLQSGRGPGQVWADLAHQWAAQGQGASVANPRRGAVEHLPMEHPLAQLCARAAAADRAGRGAADGLDRFTAELRERLDAAGPLRRFIGPRALWTGALRLHRTGAPRRPALDHLAAWPWGSGSVSGSASPAGSRRDDARLLRVASRLAGLLRLSEDTGAPLSRLAEELASTLDDDGEVAAAISSAVAGPRLTQVVLAALPVGGLLVGQLIGADVLGVLFGSPAGLFCLSAGAALMLAGVWWSRGMIRAVAGDG</sequence>
<evidence type="ECO:0000256" key="2">
    <source>
        <dbReference type="SAM" id="Phobius"/>
    </source>
</evidence>
<feature type="transmembrane region" description="Helical" evidence="2">
    <location>
        <begin position="295"/>
        <end position="315"/>
    </location>
</feature>
<dbReference type="Proteomes" id="UP000535437">
    <property type="component" value="Unassembled WGS sequence"/>
</dbReference>
<keyword evidence="2" id="KW-0472">Membrane</keyword>
<keyword evidence="2" id="KW-0812">Transmembrane</keyword>
<keyword evidence="4" id="KW-1185">Reference proteome</keyword>
<protein>
    <submittedName>
        <fullName evidence="3">Tight adherence protein B</fullName>
    </submittedName>
</protein>
<keyword evidence="2" id="KW-1133">Transmembrane helix</keyword>
<accession>A0A7Z0K9X9</accession>
<comment type="caution">
    <text evidence="3">The sequence shown here is derived from an EMBL/GenBank/DDBJ whole genome shotgun (WGS) entry which is preliminary data.</text>
</comment>
<evidence type="ECO:0000256" key="1">
    <source>
        <dbReference type="SAM" id="MobiDB-lite"/>
    </source>
</evidence>
<name>A0A7Z0K9X9_9MICC</name>
<dbReference type="PANTHER" id="PTHR35007:SF4">
    <property type="entry name" value="CONSERVED TRANSMEMBRANE PROTEIN-RELATED"/>
    <property type="match status" value="1"/>
</dbReference>